<evidence type="ECO:0000256" key="6">
    <source>
        <dbReference type="ARBA" id="ARBA00022643"/>
    </source>
</evidence>
<evidence type="ECO:0000259" key="10">
    <source>
        <dbReference type="Pfam" id="PF01180"/>
    </source>
</evidence>
<dbReference type="InterPro" id="IPR012135">
    <property type="entry name" value="Dihydroorotate_DH_1_2"/>
</dbReference>
<evidence type="ECO:0000256" key="7">
    <source>
        <dbReference type="ARBA" id="ARBA00022975"/>
    </source>
</evidence>
<feature type="binding site" evidence="9">
    <location>
        <position position="45"/>
    </location>
    <ligand>
        <name>substrate</name>
    </ligand>
</feature>
<feature type="active site" description="Nucleophile" evidence="9">
    <location>
        <position position="129"/>
    </location>
</feature>
<feature type="binding site" evidence="9">
    <location>
        <position position="164"/>
    </location>
    <ligand>
        <name>FMN</name>
        <dbReference type="ChEBI" id="CHEBI:58210"/>
    </ligand>
</feature>
<feature type="binding site" evidence="9">
    <location>
        <begin position="69"/>
        <end position="73"/>
    </location>
    <ligand>
        <name>substrate</name>
    </ligand>
</feature>
<dbReference type="GO" id="GO:0004152">
    <property type="term" value="F:dihydroorotate dehydrogenase activity"/>
    <property type="evidence" value="ECO:0007669"/>
    <property type="project" value="UniProtKB-UniRule"/>
</dbReference>
<comment type="subcellular location">
    <subcellularLocation>
        <location evidence="1 9">Cytoplasm</location>
    </subcellularLocation>
</comment>
<comment type="caution">
    <text evidence="9">Lacks conserved residue(s) required for the propagation of feature annotation.</text>
</comment>
<feature type="binding site" evidence="9">
    <location>
        <begin position="191"/>
        <end position="192"/>
    </location>
    <ligand>
        <name>substrate</name>
    </ligand>
</feature>
<dbReference type="Proteomes" id="UP000006443">
    <property type="component" value="Unassembled WGS sequence"/>
</dbReference>
<dbReference type="PANTHER" id="PTHR48109:SF1">
    <property type="entry name" value="DIHYDROOROTATE DEHYDROGENASE (FUMARATE)"/>
    <property type="match status" value="1"/>
</dbReference>
<feature type="binding site" evidence="9">
    <location>
        <begin position="242"/>
        <end position="243"/>
    </location>
    <ligand>
        <name>FMN</name>
        <dbReference type="ChEBI" id="CHEBI:58210"/>
    </ligand>
</feature>
<dbReference type="InterPro" id="IPR049622">
    <property type="entry name" value="Dihydroorotate_DH_I"/>
</dbReference>
<dbReference type="PROSITE" id="PS00912">
    <property type="entry name" value="DHODEHASE_2"/>
    <property type="match status" value="1"/>
</dbReference>
<keyword evidence="8 9" id="KW-0560">Oxidoreductase</keyword>
<dbReference type="NCBIfam" id="TIGR01037">
    <property type="entry name" value="pyrD_sub1_fam"/>
    <property type="match status" value="1"/>
</dbReference>
<proteinExistence type="inferred from homology"/>
<dbReference type="PIRSF" id="PIRSF000164">
    <property type="entry name" value="DHO_oxidase"/>
    <property type="match status" value="1"/>
</dbReference>
<evidence type="ECO:0000313" key="11">
    <source>
        <dbReference type="EMBL" id="EEG78196.1"/>
    </source>
</evidence>
<dbReference type="Pfam" id="PF01180">
    <property type="entry name" value="DHO_dh"/>
    <property type="match status" value="1"/>
</dbReference>
<dbReference type="NCBIfam" id="NF005574">
    <property type="entry name" value="PRK07259.1"/>
    <property type="match status" value="1"/>
</dbReference>
<reference evidence="11 12" key="1">
    <citation type="submission" date="2009-02" db="EMBL/GenBank/DDBJ databases">
        <title>Sequencing of the draft genome and assembly of Dethiobacter alkaliphilus AHT 1.</title>
        <authorList>
            <consortium name="US DOE Joint Genome Institute (JGI-PGF)"/>
            <person name="Lucas S."/>
            <person name="Copeland A."/>
            <person name="Lapidus A."/>
            <person name="Glavina del Rio T."/>
            <person name="Dalin E."/>
            <person name="Tice H."/>
            <person name="Bruce D."/>
            <person name="Goodwin L."/>
            <person name="Pitluck S."/>
            <person name="Larimer F."/>
            <person name="Land M.L."/>
            <person name="Hauser L."/>
            <person name="Muyzer G."/>
        </authorList>
    </citation>
    <scope>NUCLEOTIDE SEQUENCE [LARGE SCALE GENOMIC DNA]</scope>
    <source>
        <strain evidence="11 12">AHT 1</strain>
    </source>
</reference>
<dbReference type="InterPro" id="IPR013785">
    <property type="entry name" value="Aldolase_TIM"/>
</dbReference>
<evidence type="ECO:0000256" key="9">
    <source>
        <dbReference type="HAMAP-Rule" id="MF_00224"/>
    </source>
</evidence>
<evidence type="ECO:0000256" key="4">
    <source>
        <dbReference type="ARBA" id="ARBA00022490"/>
    </source>
</evidence>
<evidence type="ECO:0000256" key="8">
    <source>
        <dbReference type="ARBA" id="ARBA00023002"/>
    </source>
</evidence>
<comment type="caution">
    <text evidence="11">The sequence shown here is derived from an EMBL/GenBank/DDBJ whole genome shotgun (WGS) entry which is preliminary data.</text>
</comment>
<dbReference type="AlphaFoldDB" id="C0GF14"/>
<dbReference type="SUPFAM" id="SSF51395">
    <property type="entry name" value="FMN-linked oxidoreductases"/>
    <property type="match status" value="1"/>
</dbReference>
<dbReference type="GO" id="GO:0005737">
    <property type="term" value="C:cytoplasm"/>
    <property type="evidence" value="ECO:0007669"/>
    <property type="project" value="UniProtKB-SubCell"/>
</dbReference>
<feature type="binding site" evidence="9">
    <location>
        <position position="126"/>
    </location>
    <ligand>
        <name>FMN</name>
        <dbReference type="ChEBI" id="CHEBI:58210"/>
    </ligand>
</feature>
<dbReference type="CDD" id="cd04740">
    <property type="entry name" value="DHOD_1B_like"/>
    <property type="match status" value="1"/>
</dbReference>
<feature type="binding site" evidence="9">
    <location>
        <begin position="45"/>
        <end position="46"/>
    </location>
    <ligand>
        <name>FMN</name>
        <dbReference type="ChEBI" id="CHEBI:58210"/>
    </ligand>
</feature>
<keyword evidence="4 9" id="KW-0963">Cytoplasm</keyword>
<feature type="binding site" evidence="9">
    <location>
        <position position="216"/>
    </location>
    <ligand>
        <name>FMN</name>
        <dbReference type="ChEBI" id="CHEBI:58210"/>
    </ligand>
</feature>
<dbReference type="GO" id="GO:0044205">
    <property type="term" value="P:'de novo' UMP biosynthetic process"/>
    <property type="evidence" value="ECO:0007669"/>
    <property type="project" value="UniProtKB-UniRule"/>
</dbReference>
<dbReference type="EMBL" id="ACJM01000004">
    <property type="protein sequence ID" value="EEG78196.1"/>
    <property type="molecule type" value="Genomic_DNA"/>
</dbReference>
<dbReference type="eggNOG" id="COG0167">
    <property type="taxonomic scope" value="Bacteria"/>
</dbReference>
<keyword evidence="7 9" id="KW-0665">Pyrimidine biosynthesis</keyword>
<dbReference type="EC" id="1.3.-.-" evidence="9"/>
<dbReference type="InterPro" id="IPR001295">
    <property type="entry name" value="Dihydroorotate_DH_CS"/>
</dbReference>
<comment type="cofactor">
    <cofactor evidence="9">
        <name>FMN</name>
        <dbReference type="ChEBI" id="CHEBI:58210"/>
    </cofactor>
    <text evidence="9">Binds 1 FMN per subunit.</text>
</comment>
<sequence length="316" mass="32738">MPDLTVKIGQLTLKNPVMPASGCFGYGEEYAPFFDLARLGAIVVKGTTAEPCAGNPPVRLAETPAGMLNAIGLQNPGVKAAKEKIRALENVGAPVIVNVAGHSVEQYRAVIAVLEEVEAAAAYEINISCPNVKAGGMAFGTDPAVVSALVKELRSLTDKTLIIKLSPNVTDIAGIAKAAEEGGADALSLINTLLGMAIDTHTKRPVLANLTGGLSGPAVKPVALRMVWQVTEAVNIPVIGMGGISSAQDAVEFLLAGATAVAIGAANFVNPTVCPETVQGIHRYLEEEGYSSVQEIVGLAKKEWQKTGDECGCVKK</sequence>
<name>C0GF14_DETAL</name>
<keyword evidence="6 9" id="KW-0288">FMN</keyword>
<evidence type="ECO:0000256" key="5">
    <source>
        <dbReference type="ARBA" id="ARBA00022630"/>
    </source>
</evidence>
<comment type="function">
    <text evidence="9">Catalyzes the conversion of dihydroorotate to orotate.</text>
</comment>
<dbReference type="PANTHER" id="PTHR48109">
    <property type="entry name" value="DIHYDROOROTATE DEHYDROGENASE (QUINONE), MITOCHONDRIAL-RELATED"/>
    <property type="match status" value="1"/>
</dbReference>
<dbReference type="InterPro" id="IPR033888">
    <property type="entry name" value="DHOD_1B"/>
</dbReference>
<feature type="domain" description="Dihydroorotate dehydrogenase catalytic" evidence="10">
    <location>
        <begin position="4"/>
        <end position="284"/>
    </location>
</feature>
<dbReference type="RefSeq" id="WP_008515556.1">
    <property type="nucleotide sequence ID" value="NZ_ACJM01000004.1"/>
</dbReference>
<evidence type="ECO:0000256" key="3">
    <source>
        <dbReference type="ARBA" id="ARBA00008008"/>
    </source>
</evidence>
<evidence type="ECO:0000313" key="12">
    <source>
        <dbReference type="Proteomes" id="UP000006443"/>
    </source>
</evidence>
<comment type="pathway">
    <text evidence="2 9">Pyrimidine metabolism; UMP biosynthesis via de novo pathway.</text>
</comment>
<dbReference type="FunFam" id="3.20.20.70:FF:000027">
    <property type="entry name" value="Dihydropyrimidine dehydrogenase [NADP(+)]"/>
    <property type="match status" value="1"/>
</dbReference>
<dbReference type="HAMAP" id="MF_00224">
    <property type="entry name" value="DHO_dh_type1"/>
    <property type="match status" value="1"/>
</dbReference>
<dbReference type="UniPathway" id="UPA00070"/>
<dbReference type="GO" id="GO:0006207">
    <property type="term" value="P:'de novo' pyrimidine nucleobase biosynthetic process"/>
    <property type="evidence" value="ECO:0007669"/>
    <property type="project" value="InterPro"/>
</dbReference>
<dbReference type="InterPro" id="IPR005720">
    <property type="entry name" value="Dihydroorotate_DH_cat"/>
</dbReference>
<dbReference type="InterPro" id="IPR024920">
    <property type="entry name" value="Dihydroorotate_DH_1"/>
</dbReference>
<dbReference type="InterPro" id="IPR050074">
    <property type="entry name" value="DHO_dehydrogenase"/>
</dbReference>
<gene>
    <name evidence="9" type="primary">pyrD</name>
    <name evidence="11" type="ORF">DealDRAFT_1073</name>
</gene>
<feature type="binding site" evidence="9">
    <location>
        <position position="98"/>
    </location>
    <ligand>
        <name>FMN</name>
        <dbReference type="ChEBI" id="CHEBI:58210"/>
    </ligand>
</feature>
<accession>C0GF14</accession>
<protein>
    <recommendedName>
        <fullName evidence="9">Dihydroorotate dehydrogenase</fullName>
        <shortName evidence="9">DHOD</shortName>
        <shortName evidence="9">DHODase</shortName>
        <shortName evidence="9">DHOdehase</shortName>
        <ecNumber evidence="9">1.3.-.-</ecNumber>
    </recommendedName>
</protein>
<comment type="catalytic activity">
    <reaction evidence="9">
        <text>(S)-dihydroorotate + A = orotate + AH2</text>
        <dbReference type="Rhea" id="RHEA:18073"/>
        <dbReference type="ChEBI" id="CHEBI:13193"/>
        <dbReference type="ChEBI" id="CHEBI:17499"/>
        <dbReference type="ChEBI" id="CHEBI:30839"/>
        <dbReference type="ChEBI" id="CHEBI:30864"/>
    </reaction>
</comment>
<evidence type="ECO:0000256" key="1">
    <source>
        <dbReference type="ARBA" id="ARBA00004496"/>
    </source>
</evidence>
<comment type="similarity">
    <text evidence="3 9">Belongs to the dihydroorotate dehydrogenase family. Type 1 subfamily.</text>
</comment>
<dbReference type="Gene3D" id="3.20.20.70">
    <property type="entry name" value="Aldolase class I"/>
    <property type="match status" value="1"/>
</dbReference>
<keyword evidence="12" id="KW-1185">Reference proteome</keyword>
<feature type="binding site" evidence="9">
    <location>
        <position position="126"/>
    </location>
    <ligand>
        <name>substrate</name>
    </ligand>
</feature>
<feature type="binding site" evidence="9">
    <location>
        <position position="190"/>
    </location>
    <ligand>
        <name>FMN</name>
        <dbReference type="ChEBI" id="CHEBI:58210"/>
    </ligand>
</feature>
<feature type="binding site" evidence="9">
    <location>
        <position position="21"/>
    </location>
    <ligand>
        <name>FMN</name>
        <dbReference type="ChEBI" id="CHEBI:58210"/>
    </ligand>
</feature>
<dbReference type="OrthoDB" id="9794954at2"/>
<keyword evidence="5 9" id="KW-0285">Flavoprotein</keyword>
<dbReference type="STRING" id="555088.DealDRAFT_1073"/>
<evidence type="ECO:0000256" key="2">
    <source>
        <dbReference type="ARBA" id="ARBA00004725"/>
    </source>
</evidence>
<organism evidence="11 12">
    <name type="scientific">Dethiobacter alkaliphilus AHT 1</name>
    <dbReference type="NCBI Taxonomy" id="555088"/>
    <lineage>
        <taxon>Bacteria</taxon>
        <taxon>Bacillati</taxon>
        <taxon>Bacillota</taxon>
        <taxon>Dethiobacteria</taxon>
        <taxon>Dethiobacterales</taxon>
        <taxon>Dethiobacteraceae</taxon>
        <taxon>Dethiobacter</taxon>
    </lineage>
</organism>